<dbReference type="SUPFAM" id="SSF52317">
    <property type="entry name" value="Class I glutamine amidotransferase-like"/>
    <property type="match status" value="1"/>
</dbReference>
<protein>
    <submittedName>
        <fullName evidence="3">Putative intracellular protease, PfpI family protein</fullName>
    </submittedName>
</protein>
<keyword evidence="3" id="KW-0378">Hydrolase</keyword>
<dbReference type="AlphaFoldDB" id="K2HS01"/>
<dbReference type="NCBIfam" id="TIGR01382">
    <property type="entry name" value="PfpI"/>
    <property type="match status" value="1"/>
</dbReference>
<dbReference type="GO" id="GO:0008233">
    <property type="term" value="F:peptidase activity"/>
    <property type="evidence" value="ECO:0007669"/>
    <property type="project" value="UniProtKB-KW"/>
</dbReference>
<comment type="similarity">
    <text evidence="1">Belongs to the peptidase C56 family.</text>
</comment>
<organism evidence="3 4">
    <name type="scientific">Oceaniovalibus guishaninsula JLT2003</name>
    <dbReference type="NCBI Taxonomy" id="1231392"/>
    <lineage>
        <taxon>Bacteria</taxon>
        <taxon>Pseudomonadati</taxon>
        <taxon>Pseudomonadota</taxon>
        <taxon>Alphaproteobacteria</taxon>
        <taxon>Rhodobacterales</taxon>
        <taxon>Roseobacteraceae</taxon>
        <taxon>Oceaniovalibus</taxon>
    </lineage>
</organism>
<dbReference type="InterPro" id="IPR006286">
    <property type="entry name" value="C56_PfpI-like"/>
</dbReference>
<dbReference type="PROSITE" id="PS51276">
    <property type="entry name" value="PEPTIDASE_C56_PFPI"/>
    <property type="match status" value="1"/>
</dbReference>
<dbReference type="GO" id="GO:0006508">
    <property type="term" value="P:proteolysis"/>
    <property type="evidence" value="ECO:0007669"/>
    <property type="project" value="UniProtKB-KW"/>
</dbReference>
<dbReference type="Pfam" id="PF01965">
    <property type="entry name" value="DJ-1_PfpI"/>
    <property type="match status" value="1"/>
</dbReference>
<evidence type="ECO:0000259" key="2">
    <source>
        <dbReference type="Pfam" id="PF01965"/>
    </source>
</evidence>
<keyword evidence="4" id="KW-1185">Reference proteome</keyword>
<dbReference type="CDD" id="cd03134">
    <property type="entry name" value="GATase1_PfpI_like"/>
    <property type="match status" value="1"/>
</dbReference>
<dbReference type="InterPro" id="IPR002818">
    <property type="entry name" value="DJ-1/PfpI"/>
</dbReference>
<comment type="caution">
    <text evidence="3">The sequence shown here is derived from an EMBL/GenBank/DDBJ whole genome shotgun (WGS) entry which is preliminary data.</text>
</comment>
<evidence type="ECO:0000313" key="3">
    <source>
        <dbReference type="EMBL" id="EKE45494.1"/>
    </source>
</evidence>
<sequence length="184" mass="19724">MTKITDARILIMATDGFEQSELLVPLKTLRDKGATVHVASPGGDAIKGWDQDHWGDTVEADKNVADVRADDYDAIMLPGGQINPDILRTKPEAITLIKAFASAGKTVAAICHAPWLLIEADLVRGRTMTCYTSIRTDLRNAGADVVDRSVVQDGNFITSRNPGDLDDFCNAIVSAVEGSRDAAA</sequence>
<dbReference type="PANTHER" id="PTHR42733">
    <property type="entry name" value="DJ-1 PROTEIN"/>
    <property type="match status" value="1"/>
</dbReference>
<dbReference type="STRING" id="1231392.OCGS_0584"/>
<keyword evidence="3" id="KW-0645">Protease</keyword>
<gene>
    <name evidence="3" type="ORF">OCGS_0584</name>
</gene>
<dbReference type="PANTHER" id="PTHR42733:SF12">
    <property type="entry name" value="PROTEINASE"/>
    <property type="match status" value="1"/>
</dbReference>
<feature type="domain" description="DJ-1/PfpI" evidence="2">
    <location>
        <begin position="8"/>
        <end position="174"/>
    </location>
</feature>
<dbReference type="PATRIC" id="fig|1231392.3.peg.586"/>
<dbReference type="EMBL" id="AMGO01000007">
    <property type="protein sequence ID" value="EKE45494.1"/>
    <property type="molecule type" value="Genomic_DNA"/>
</dbReference>
<dbReference type="RefSeq" id="WP_007425737.1">
    <property type="nucleotide sequence ID" value="NZ_AMGO01000007.1"/>
</dbReference>
<name>K2HS01_9RHOB</name>
<dbReference type="InterPro" id="IPR029062">
    <property type="entry name" value="Class_I_gatase-like"/>
</dbReference>
<proteinExistence type="inferred from homology"/>
<accession>K2HS01</accession>
<evidence type="ECO:0000313" key="4">
    <source>
        <dbReference type="Proteomes" id="UP000006765"/>
    </source>
</evidence>
<reference evidence="3 4" key="1">
    <citation type="journal article" date="2012" name="J. Bacteriol.">
        <title>Draft Genome Sequence of Oceaniovalibus guishaninsula JLT2003T.</title>
        <authorList>
            <person name="Tang K."/>
            <person name="Liu K."/>
            <person name="Jiao N."/>
        </authorList>
    </citation>
    <scope>NUCLEOTIDE SEQUENCE [LARGE SCALE GENOMIC DNA]</scope>
    <source>
        <strain evidence="3 4">JLT2003</strain>
    </source>
</reference>
<dbReference type="Gene3D" id="3.40.50.880">
    <property type="match status" value="1"/>
</dbReference>
<evidence type="ECO:0000256" key="1">
    <source>
        <dbReference type="ARBA" id="ARBA00008542"/>
    </source>
</evidence>
<dbReference type="eggNOG" id="COG0693">
    <property type="taxonomic scope" value="Bacteria"/>
</dbReference>
<dbReference type="Proteomes" id="UP000006765">
    <property type="component" value="Unassembled WGS sequence"/>
</dbReference>
<dbReference type="OrthoDB" id="9792284at2"/>